<feature type="transmembrane region" description="Helical" evidence="6">
    <location>
        <begin position="279"/>
        <end position="305"/>
    </location>
</feature>
<feature type="transmembrane region" description="Helical" evidence="6">
    <location>
        <begin position="450"/>
        <end position="470"/>
    </location>
</feature>
<feature type="transmembrane region" description="Helical" evidence="6">
    <location>
        <begin position="412"/>
        <end position="430"/>
    </location>
</feature>
<comment type="subcellular location">
    <subcellularLocation>
        <location evidence="1">Membrane</location>
        <topology evidence="1">Multi-pass membrane protein</topology>
    </subcellularLocation>
</comment>
<dbReference type="Proteomes" id="UP001472866">
    <property type="component" value="Chromosome 09"/>
</dbReference>
<feature type="transmembrane region" description="Helical" evidence="6">
    <location>
        <begin position="171"/>
        <end position="188"/>
    </location>
</feature>
<proteinExistence type="predicted"/>
<dbReference type="GO" id="GO:0015140">
    <property type="term" value="F:malate transmembrane transporter activity"/>
    <property type="evidence" value="ECO:0007669"/>
    <property type="project" value="UniProtKB-ARBA"/>
</dbReference>
<protein>
    <submittedName>
        <fullName evidence="7">Sodium/sulfate symporter</fullName>
    </submittedName>
</protein>
<dbReference type="PANTHER" id="PTHR10283:SF82">
    <property type="entry name" value="SOLUTE CARRIER FAMILY 13 MEMBER 2"/>
    <property type="match status" value="1"/>
</dbReference>
<keyword evidence="4 6" id="KW-0472">Membrane</keyword>
<keyword evidence="8" id="KW-1185">Reference proteome</keyword>
<evidence type="ECO:0000313" key="8">
    <source>
        <dbReference type="Proteomes" id="UP001472866"/>
    </source>
</evidence>
<sequence>MELSRLRKAATSNGTSSEDVLVGYDAEDEDRGTREQATLLPHGSDGSTQFRPRASRLEQVLYASFLLGGPLVFGLSFASRNPKVEAAALVVWVALWWITEVIPLGLTAFVPSIALPLMGLCKPSEVTACYLNPTIMLFVQSFLLAGCVHKYNLHKRVALNTMLVTGTKPGGILLGSIVITATLSMWMSNTSTSAMMVPLATSLYEALVEKRSGDEEAGAEDPGDDGSQRRSDAQKFGKGLMLSVAYSASIGGTATPIGTGPNLVLMQTWEDAFGESPSFLTFFGFGFSYAAVMLVLLYAFVYFFFCRGTAGTLPPTSPTQLRSMLRDLGPYSFPEKVVTASIFLVMAMWLTRKKPILGWGDAIGGNSHDYMPVMAAAILLSVVPERNPFGREGEGLTKRGPKILTMVQFRDVSWGVVFLLGGGFALSLGIQRSGLMENVSGALDYLKGHVGQFIFPLLITAAVTSATEFVSNVAMSSVILPVLANLGTTSANLGLIPATLACSCAFMLPSATPPNALAYGSGFLTMKDMVTSGLVMNVVGISLITFWSIFVAPIFFPEYSTAI</sequence>
<evidence type="ECO:0000313" key="7">
    <source>
        <dbReference type="EMBL" id="WZN64395.1"/>
    </source>
</evidence>
<evidence type="ECO:0000256" key="4">
    <source>
        <dbReference type="ARBA" id="ARBA00023136"/>
    </source>
</evidence>
<feature type="transmembrane region" description="Helical" evidence="6">
    <location>
        <begin position="90"/>
        <end position="117"/>
    </location>
</feature>
<name>A0AAX4PEI8_9CHLO</name>
<feature type="transmembrane region" description="Helical" evidence="6">
    <location>
        <begin position="534"/>
        <end position="556"/>
    </location>
</feature>
<reference evidence="7 8" key="1">
    <citation type="submission" date="2024-03" db="EMBL/GenBank/DDBJ databases">
        <title>Complete genome sequence of the green alga Chloropicon roscoffensis RCC1871.</title>
        <authorList>
            <person name="Lemieux C."/>
            <person name="Pombert J.-F."/>
            <person name="Otis C."/>
            <person name="Turmel M."/>
        </authorList>
    </citation>
    <scope>NUCLEOTIDE SEQUENCE [LARGE SCALE GENOMIC DNA]</scope>
    <source>
        <strain evidence="7 8">RCC1871</strain>
    </source>
</reference>
<feature type="transmembrane region" description="Helical" evidence="6">
    <location>
        <begin position="482"/>
        <end position="508"/>
    </location>
</feature>
<gene>
    <name evidence="7" type="ORF">HKI87_09g59510</name>
</gene>
<dbReference type="EMBL" id="CP151509">
    <property type="protein sequence ID" value="WZN64395.1"/>
    <property type="molecule type" value="Genomic_DNA"/>
</dbReference>
<dbReference type="AlphaFoldDB" id="A0AAX4PEI8"/>
<organism evidence="7 8">
    <name type="scientific">Chloropicon roscoffensis</name>
    <dbReference type="NCBI Taxonomy" id="1461544"/>
    <lineage>
        <taxon>Eukaryota</taxon>
        <taxon>Viridiplantae</taxon>
        <taxon>Chlorophyta</taxon>
        <taxon>Chloropicophyceae</taxon>
        <taxon>Chloropicales</taxon>
        <taxon>Chloropicaceae</taxon>
        <taxon>Chloropicon</taxon>
    </lineage>
</organism>
<feature type="transmembrane region" description="Helical" evidence="6">
    <location>
        <begin position="129"/>
        <end position="151"/>
    </location>
</feature>
<evidence type="ECO:0000256" key="6">
    <source>
        <dbReference type="SAM" id="Phobius"/>
    </source>
</evidence>
<keyword evidence="2 6" id="KW-0812">Transmembrane</keyword>
<dbReference type="CDD" id="cd01115">
    <property type="entry name" value="SLC13_permease"/>
    <property type="match status" value="1"/>
</dbReference>
<feature type="region of interest" description="Disordered" evidence="5">
    <location>
        <begin position="1"/>
        <end position="24"/>
    </location>
</feature>
<evidence type="ECO:0000256" key="1">
    <source>
        <dbReference type="ARBA" id="ARBA00004141"/>
    </source>
</evidence>
<evidence type="ECO:0000256" key="2">
    <source>
        <dbReference type="ARBA" id="ARBA00022692"/>
    </source>
</evidence>
<feature type="transmembrane region" description="Helical" evidence="6">
    <location>
        <begin position="60"/>
        <end position="78"/>
    </location>
</feature>
<dbReference type="Pfam" id="PF00939">
    <property type="entry name" value="Na_sulph_symp"/>
    <property type="match status" value="1"/>
</dbReference>
<dbReference type="PANTHER" id="PTHR10283">
    <property type="entry name" value="SOLUTE CARRIER FAMILY 13 MEMBER"/>
    <property type="match status" value="1"/>
</dbReference>
<evidence type="ECO:0000256" key="3">
    <source>
        <dbReference type="ARBA" id="ARBA00022989"/>
    </source>
</evidence>
<dbReference type="InterPro" id="IPR001898">
    <property type="entry name" value="SLC13A/DASS"/>
</dbReference>
<accession>A0AAX4PEI8</accession>
<keyword evidence="3 6" id="KW-1133">Transmembrane helix</keyword>
<dbReference type="GO" id="GO:0005886">
    <property type="term" value="C:plasma membrane"/>
    <property type="evidence" value="ECO:0007669"/>
    <property type="project" value="TreeGrafter"/>
</dbReference>
<evidence type="ECO:0000256" key="5">
    <source>
        <dbReference type="SAM" id="MobiDB-lite"/>
    </source>
</evidence>